<reference evidence="2 3" key="1">
    <citation type="submission" date="2016-08" db="EMBL/GenBank/DDBJ databases">
        <title>Complete Genome Sequence Of The Indigo Reducing Clostridium isatidis DSM15098.</title>
        <authorList>
            <person name="Little G.T."/>
            <person name="Minton N.P."/>
        </authorList>
    </citation>
    <scope>NUCLEOTIDE SEQUENCE [LARGE SCALE GENOMIC DNA]</scope>
    <source>
        <strain evidence="2 3">DSM 15098</strain>
    </source>
</reference>
<keyword evidence="3" id="KW-1185">Reference proteome</keyword>
<evidence type="ECO:0000313" key="3">
    <source>
        <dbReference type="Proteomes" id="UP000264883"/>
    </source>
</evidence>
<gene>
    <name evidence="2" type="ORF">BEN51_04855</name>
</gene>
<keyword evidence="1" id="KW-0812">Transmembrane</keyword>
<dbReference type="KEGG" id="cia:BEN51_04855"/>
<evidence type="ECO:0000256" key="1">
    <source>
        <dbReference type="SAM" id="Phobius"/>
    </source>
</evidence>
<accession>A0A343JBB4</accession>
<proteinExistence type="predicted"/>
<sequence length="64" mass="7778">MYNVIVIVFKNFSYSLPKIFIFISLNIHLVKFVMLQKEFLYDIIKSRLQSDFGGEKNYEFKYEK</sequence>
<dbReference type="EMBL" id="CP016786">
    <property type="protein sequence ID" value="ASW42822.1"/>
    <property type="molecule type" value="Genomic_DNA"/>
</dbReference>
<organism evidence="2 3">
    <name type="scientific">Clostridium isatidis</name>
    <dbReference type="NCBI Taxonomy" id="182773"/>
    <lineage>
        <taxon>Bacteria</taxon>
        <taxon>Bacillati</taxon>
        <taxon>Bacillota</taxon>
        <taxon>Clostridia</taxon>
        <taxon>Eubacteriales</taxon>
        <taxon>Clostridiaceae</taxon>
        <taxon>Clostridium</taxon>
    </lineage>
</organism>
<keyword evidence="1" id="KW-1133">Transmembrane helix</keyword>
<evidence type="ECO:0000313" key="2">
    <source>
        <dbReference type="EMBL" id="ASW42822.1"/>
    </source>
</evidence>
<keyword evidence="1" id="KW-0472">Membrane</keyword>
<protein>
    <submittedName>
        <fullName evidence="2">Uncharacterized protein</fullName>
    </submittedName>
</protein>
<feature type="transmembrane region" description="Helical" evidence="1">
    <location>
        <begin position="12"/>
        <end position="30"/>
    </location>
</feature>
<dbReference type="Proteomes" id="UP000264883">
    <property type="component" value="Chromosome"/>
</dbReference>
<dbReference type="AlphaFoldDB" id="A0A343JBB4"/>
<name>A0A343JBB4_9CLOT</name>